<keyword evidence="4 6" id="KW-0067">ATP-binding</keyword>
<evidence type="ECO:0000259" key="7">
    <source>
        <dbReference type="PROSITE" id="PS50968"/>
    </source>
</evidence>
<dbReference type="InterPro" id="IPR005479">
    <property type="entry name" value="CPAse_ATP-bd"/>
</dbReference>
<keyword evidence="11" id="KW-1185">Reference proteome</keyword>
<evidence type="ECO:0000256" key="6">
    <source>
        <dbReference type="PROSITE-ProRule" id="PRU00409"/>
    </source>
</evidence>
<dbReference type="PROSITE" id="PS00188">
    <property type="entry name" value="BIOTIN"/>
    <property type="match status" value="1"/>
</dbReference>
<dbReference type="PROSITE" id="PS50968">
    <property type="entry name" value="BIOTINYL_LIPOYL"/>
    <property type="match status" value="1"/>
</dbReference>
<dbReference type="PROSITE" id="PS00867">
    <property type="entry name" value="CPSASE_2"/>
    <property type="match status" value="1"/>
</dbReference>
<dbReference type="SUPFAM" id="SSF51230">
    <property type="entry name" value="Single hybrid motif"/>
    <property type="match status" value="1"/>
</dbReference>
<feature type="domain" description="Biotin carboxylation" evidence="9">
    <location>
        <begin position="3"/>
        <end position="446"/>
    </location>
</feature>
<dbReference type="InterPro" id="IPR050856">
    <property type="entry name" value="Biotin_carboxylase_complex"/>
</dbReference>
<dbReference type="SUPFAM" id="SSF52440">
    <property type="entry name" value="PreATP-grasp domain"/>
    <property type="match status" value="1"/>
</dbReference>
<evidence type="ECO:0000256" key="1">
    <source>
        <dbReference type="ARBA" id="ARBA00001953"/>
    </source>
</evidence>
<evidence type="ECO:0000256" key="5">
    <source>
        <dbReference type="ARBA" id="ARBA00023267"/>
    </source>
</evidence>
<evidence type="ECO:0000256" key="2">
    <source>
        <dbReference type="ARBA" id="ARBA00022598"/>
    </source>
</evidence>
<dbReference type="PANTHER" id="PTHR18866">
    <property type="entry name" value="CARBOXYLASE:PYRUVATE/ACETYL-COA/PROPIONYL-COA CARBOXYLASE"/>
    <property type="match status" value="1"/>
</dbReference>
<proteinExistence type="predicted"/>
<evidence type="ECO:0000313" key="11">
    <source>
        <dbReference type="Proteomes" id="UP001165267"/>
    </source>
</evidence>
<dbReference type="Pfam" id="PF02786">
    <property type="entry name" value="CPSase_L_D2"/>
    <property type="match status" value="1"/>
</dbReference>
<dbReference type="Gene3D" id="2.40.50.100">
    <property type="match status" value="1"/>
</dbReference>
<accession>A0ABT1XIW7</accession>
<gene>
    <name evidence="10" type="ORF">NSP04_11250</name>
</gene>
<dbReference type="Gene3D" id="3.30.470.20">
    <property type="entry name" value="ATP-grasp fold, B domain"/>
    <property type="match status" value="1"/>
</dbReference>
<reference evidence="10" key="1">
    <citation type="submission" date="2022-07" db="EMBL/GenBank/DDBJ databases">
        <authorList>
            <person name="Xamxidin M."/>
        </authorList>
    </citation>
    <scope>NUCLEOTIDE SEQUENCE</scope>
    <source>
        <strain evidence="10">YS8-69</strain>
    </source>
</reference>
<evidence type="ECO:0000313" key="10">
    <source>
        <dbReference type="EMBL" id="MCR2747225.1"/>
    </source>
</evidence>
<evidence type="ECO:0000259" key="8">
    <source>
        <dbReference type="PROSITE" id="PS50975"/>
    </source>
</evidence>
<name>A0ABT1XIW7_9BURK</name>
<dbReference type="InterPro" id="IPR005482">
    <property type="entry name" value="Biotin_COase_C"/>
</dbReference>
<dbReference type="InterPro" id="IPR011761">
    <property type="entry name" value="ATP-grasp"/>
</dbReference>
<dbReference type="InterPro" id="IPR001882">
    <property type="entry name" value="Biotin_BS"/>
</dbReference>
<dbReference type="SUPFAM" id="SSF56059">
    <property type="entry name" value="Glutathione synthetase ATP-binding domain-like"/>
    <property type="match status" value="1"/>
</dbReference>
<evidence type="ECO:0000256" key="3">
    <source>
        <dbReference type="ARBA" id="ARBA00022741"/>
    </source>
</evidence>
<evidence type="ECO:0000259" key="9">
    <source>
        <dbReference type="PROSITE" id="PS50979"/>
    </source>
</evidence>
<evidence type="ECO:0000256" key="4">
    <source>
        <dbReference type="ARBA" id="ARBA00022840"/>
    </source>
</evidence>
<dbReference type="InterPro" id="IPR011053">
    <property type="entry name" value="Single_hybrid_motif"/>
</dbReference>
<dbReference type="Pfam" id="PF00364">
    <property type="entry name" value="Biotin_lipoyl"/>
    <property type="match status" value="1"/>
</dbReference>
<dbReference type="Pfam" id="PF00289">
    <property type="entry name" value="Biotin_carb_N"/>
    <property type="match status" value="1"/>
</dbReference>
<dbReference type="RefSeq" id="WP_257512448.1">
    <property type="nucleotide sequence ID" value="NZ_JANKHG010000018.1"/>
</dbReference>
<organism evidence="10 11">
    <name type="scientific">Limnobacter parvus</name>
    <dbReference type="NCBI Taxonomy" id="2939690"/>
    <lineage>
        <taxon>Bacteria</taxon>
        <taxon>Pseudomonadati</taxon>
        <taxon>Pseudomonadota</taxon>
        <taxon>Betaproteobacteria</taxon>
        <taxon>Burkholderiales</taxon>
        <taxon>Burkholderiaceae</taxon>
        <taxon>Limnobacter</taxon>
    </lineage>
</organism>
<comment type="cofactor">
    <cofactor evidence="1">
        <name>biotin</name>
        <dbReference type="ChEBI" id="CHEBI:57586"/>
    </cofactor>
</comment>
<keyword evidence="2" id="KW-0436">Ligase</keyword>
<dbReference type="InterPro" id="IPR011054">
    <property type="entry name" value="Rudment_hybrid_motif"/>
</dbReference>
<dbReference type="CDD" id="cd06850">
    <property type="entry name" value="biotinyl_domain"/>
    <property type="match status" value="1"/>
</dbReference>
<dbReference type="SUPFAM" id="SSF51246">
    <property type="entry name" value="Rudiment single hybrid motif"/>
    <property type="match status" value="1"/>
</dbReference>
<dbReference type="EMBL" id="JANKHG010000018">
    <property type="protein sequence ID" value="MCR2747225.1"/>
    <property type="molecule type" value="Genomic_DNA"/>
</dbReference>
<dbReference type="InterPro" id="IPR011764">
    <property type="entry name" value="Biotin_carboxylation_dom"/>
</dbReference>
<sequence length="665" mass="72009">MPRIKKLLVANRNEIARRILRAAKPMGIATVAVYSEADAKALHVQEADEAYCIGPAPSLESYLRIDTLIETALKSGADAIHPGYGFVSESPAFAQACADAGITLVGPTPQAIADMADKARAKEIAQQAGLPCIPGFSEADSTVTDLMAAAQRIGYPVMIKALAGGGGRGMRLVNSESEFAAQLHSAQLEAKNAFNDDRVMLEKAIINPRHIEIQVLADMHGHAVHLGERDCSVQRRHQKIVEEAPSPAVNTELRARMGEAALKLVHATNYVGAGTVEFLLDSNCDFYFIEMNTRLQVEHGVTEAITGIDLVQWQLRIASGEPLTLQQSDINFTGHAIQGRLCAEDPARDFMPQTGPVLAWKPDLHSRCDHALEVGGEVSPWYDSLLAKVIVHAESRLAACEKLADALNRTTLVGFEHNALYLQRIASHAVFQRGNFGTGFLAAHADELLKPQTFDAEHAVAAVFLAFEQNATNSAWPSSLSGFSSTRALARPLKLKASGAAINLSVTKNAGSFQVQVRTAGQEESEVQLEHWQALATEQGLQVNTVVNGLPSRFIVLPYIGGVWVKRQLNPQAVFVEDETLRSASATAEGVFQAQIKSPMNGKITQVLVQVGQVVEPGTVLVCLEAMKMEHRIAAKARSTVEQVLVQVGEQMKLKQLMVQLKEVE</sequence>
<dbReference type="InterPro" id="IPR000089">
    <property type="entry name" value="Biotin_lipoyl"/>
</dbReference>
<dbReference type="InterPro" id="IPR005481">
    <property type="entry name" value="BC-like_N"/>
</dbReference>
<dbReference type="PANTHER" id="PTHR18866:SF33">
    <property type="entry name" value="METHYLCROTONOYL-COA CARBOXYLASE SUBUNIT ALPHA, MITOCHONDRIAL-RELATED"/>
    <property type="match status" value="1"/>
</dbReference>
<dbReference type="Pfam" id="PF02785">
    <property type="entry name" value="Biotin_carb_C"/>
    <property type="match status" value="1"/>
</dbReference>
<keyword evidence="5" id="KW-0092">Biotin</keyword>
<dbReference type="PROSITE" id="PS50975">
    <property type="entry name" value="ATP_GRASP"/>
    <property type="match status" value="1"/>
</dbReference>
<dbReference type="InterPro" id="IPR016185">
    <property type="entry name" value="PreATP-grasp_dom_sf"/>
</dbReference>
<feature type="domain" description="Lipoyl-binding" evidence="7">
    <location>
        <begin position="586"/>
        <end position="662"/>
    </location>
</feature>
<protein>
    <submittedName>
        <fullName evidence="10">ATP-grasp domain-containing protein</fullName>
    </submittedName>
</protein>
<dbReference type="PROSITE" id="PS50979">
    <property type="entry name" value="BC"/>
    <property type="match status" value="1"/>
</dbReference>
<keyword evidence="3 6" id="KW-0547">Nucleotide-binding</keyword>
<dbReference type="SMART" id="SM00878">
    <property type="entry name" value="Biotin_carb_C"/>
    <property type="match status" value="1"/>
</dbReference>
<comment type="caution">
    <text evidence="10">The sequence shown here is derived from an EMBL/GenBank/DDBJ whole genome shotgun (WGS) entry which is preliminary data.</text>
</comment>
<dbReference type="Proteomes" id="UP001165267">
    <property type="component" value="Unassembled WGS sequence"/>
</dbReference>
<feature type="domain" description="ATP-grasp" evidence="8">
    <location>
        <begin position="122"/>
        <end position="319"/>
    </location>
</feature>